<dbReference type="EC" id="6.3.2.9" evidence="9"/>
<evidence type="ECO:0000256" key="6">
    <source>
        <dbReference type="ARBA" id="ARBA00022741"/>
    </source>
</evidence>
<keyword evidence="3 9" id="KW-0963">Cytoplasm</keyword>
<dbReference type="InterPro" id="IPR018109">
    <property type="entry name" value="Folylpolyglutamate_synth_CS"/>
</dbReference>
<organism evidence="11 12">
    <name type="scientific">Pseudochrobactrum saccharolyticum</name>
    <dbReference type="NCBI Taxonomy" id="354352"/>
    <lineage>
        <taxon>Bacteria</taxon>
        <taxon>Pseudomonadati</taxon>
        <taxon>Pseudomonadota</taxon>
        <taxon>Alphaproteobacteria</taxon>
        <taxon>Hyphomicrobiales</taxon>
        <taxon>Brucellaceae</taxon>
        <taxon>Pseudochrobactrum</taxon>
    </lineage>
</organism>
<reference evidence="11 12" key="1">
    <citation type="submission" date="2020-08" db="EMBL/GenBank/DDBJ databases">
        <title>Genomic Encyclopedia of Type Strains, Phase IV (KMG-IV): sequencing the most valuable type-strain genomes for metagenomic binning, comparative biology and taxonomic classification.</title>
        <authorList>
            <person name="Goeker M."/>
        </authorList>
    </citation>
    <scope>NUCLEOTIDE SEQUENCE [LARGE SCALE GENOMIC DNA]</scope>
    <source>
        <strain evidence="11 12">DSM 25620</strain>
    </source>
</reference>
<keyword evidence="12" id="KW-1185">Reference proteome</keyword>
<comment type="function">
    <text evidence="9">Cell wall formation. Catalyzes the addition of glutamate to the nucleotide precursor UDP-N-acetylmuramoyl-L-alanine (UMA).</text>
</comment>
<evidence type="ECO:0000313" key="12">
    <source>
        <dbReference type="Proteomes" id="UP000531231"/>
    </source>
</evidence>
<dbReference type="Pfam" id="PF08245">
    <property type="entry name" value="Mur_ligase_M"/>
    <property type="match status" value="1"/>
</dbReference>
<keyword evidence="9" id="KW-0961">Cell wall biogenesis/degradation</keyword>
<comment type="subcellular location">
    <subcellularLocation>
        <location evidence="1 9">Cytoplasm</location>
    </subcellularLocation>
</comment>
<keyword evidence="7 9" id="KW-0067">ATP-binding</keyword>
<dbReference type="GO" id="GO:0004326">
    <property type="term" value="F:tetrahydrofolylpolyglutamate synthase activity"/>
    <property type="evidence" value="ECO:0007669"/>
    <property type="project" value="InterPro"/>
</dbReference>
<proteinExistence type="inferred from homology"/>
<dbReference type="GO" id="GO:0008360">
    <property type="term" value="P:regulation of cell shape"/>
    <property type="evidence" value="ECO:0007669"/>
    <property type="project" value="UniProtKB-KW"/>
</dbReference>
<dbReference type="SUPFAM" id="SSF51984">
    <property type="entry name" value="MurCD N-terminal domain"/>
    <property type="match status" value="1"/>
</dbReference>
<evidence type="ECO:0000256" key="9">
    <source>
        <dbReference type="HAMAP-Rule" id="MF_00639"/>
    </source>
</evidence>
<evidence type="ECO:0000256" key="7">
    <source>
        <dbReference type="ARBA" id="ARBA00022840"/>
    </source>
</evidence>
<dbReference type="AlphaFoldDB" id="A0A7W8EQR6"/>
<dbReference type="Gene3D" id="3.40.1190.10">
    <property type="entry name" value="Mur-like, catalytic domain"/>
    <property type="match status" value="1"/>
</dbReference>
<protein>
    <recommendedName>
        <fullName evidence="9">UDP-N-acetylmuramoylalanine--D-glutamate ligase</fullName>
        <ecNumber evidence="9">6.3.2.9</ecNumber>
    </recommendedName>
    <alternativeName>
        <fullName evidence="9">D-glutamic acid-adding enzyme</fullName>
    </alternativeName>
    <alternativeName>
        <fullName evidence="9">UDP-N-acetylmuramoyl-L-alanyl-D-glutamate synthetase</fullName>
    </alternativeName>
</protein>
<evidence type="ECO:0000259" key="10">
    <source>
        <dbReference type="Pfam" id="PF08245"/>
    </source>
</evidence>
<evidence type="ECO:0000313" key="11">
    <source>
        <dbReference type="EMBL" id="MBB5091933.1"/>
    </source>
</evidence>
<comment type="similarity">
    <text evidence="9">Belongs to the MurCDEF family.</text>
</comment>
<dbReference type="Gene3D" id="3.90.190.20">
    <property type="entry name" value="Mur ligase, C-terminal domain"/>
    <property type="match status" value="1"/>
</dbReference>
<keyword evidence="6 9" id="KW-0547">Nucleotide-binding</keyword>
<sequence>MSTGGLIMIPTLTLKDKAVALFGLGGSGIATAKAMIAGGVKVVAWDDNPDSVTRAVAEGILTQNLREADWSGFSAFILSPGVPLTHPQPHWSAELAHQAQVPVIGDVELFCRERNAVLAAGDDVPFVAITGTNGKSTTTALIAHIIKASGRDMQLGGNIGTAVLSLEAPADGRNYVVECSSYQIDLAPSLNPTAGILLNLTPDHLDRHGTMENYAAIKERLVAGSDTAIVAIDDTYCVAIADRLEKAGKKLIRFSKDQVLQDGYYAQGAQICRAQNGKTELLLSLEGIGSLRGAHNAQNALAAIIACLTVGLSLDEIRAGLRSFPGLAHRMEQVGHQGKTLFINDSKATNAEATAPALSSFPQLYWIAGGLPKSGGIESLRIFFPRITKAYLIGEAAAQFAATLGNDVPFEISHTLDAAIDHAALDAAQDVADEPVVLLSPACASFDQFPNFEKRGAAFRDKVMTLQGFAPIGRAD</sequence>
<keyword evidence="4 9" id="KW-0436">Ligase</keyword>
<evidence type="ECO:0000256" key="8">
    <source>
        <dbReference type="ARBA" id="ARBA00023306"/>
    </source>
</evidence>
<accession>A0A7W8EQR6</accession>
<dbReference type="SUPFAM" id="SSF53623">
    <property type="entry name" value="MurD-like peptide ligases, catalytic domain"/>
    <property type="match status" value="1"/>
</dbReference>
<dbReference type="InterPro" id="IPR036615">
    <property type="entry name" value="Mur_ligase_C_dom_sf"/>
</dbReference>
<dbReference type="GO" id="GO:0005737">
    <property type="term" value="C:cytoplasm"/>
    <property type="evidence" value="ECO:0007669"/>
    <property type="project" value="UniProtKB-SubCell"/>
</dbReference>
<dbReference type="InterPro" id="IPR013221">
    <property type="entry name" value="Mur_ligase_cen"/>
</dbReference>
<name>A0A7W8EQR6_9HYPH</name>
<dbReference type="EMBL" id="JACHIL010000004">
    <property type="protein sequence ID" value="MBB5091933.1"/>
    <property type="molecule type" value="Genomic_DNA"/>
</dbReference>
<keyword evidence="5 9" id="KW-0132">Cell division</keyword>
<evidence type="ECO:0000256" key="4">
    <source>
        <dbReference type="ARBA" id="ARBA00022598"/>
    </source>
</evidence>
<dbReference type="PANTHER" id="PTHR43692">
    <property type="entry name" value="UDP-N-ACETYLMURAMOYLALANINE--D-GLUTAMATE LIGASE"/>
    <property type="match status" value="1"/>
</dbReference>
<dbReference type="GO" id="GO:0009252">
    <property type="term" value="P:peptidoglycan biosynthetic process"/>
    <property type="evidence" value="ECO:0007669"/>
    <property type="project" value="UniProtKB-UniRule"/>
</dbReference>
<dbReference type="InterPro" id="IPR036565">
    <property type="entry name" value="Mur-like_cat_sf"/>
</dbReference>
<dbReference type="PANTHER" id="PTHR43692:SF1">
    <property type="entry name" value="UDP-N-ACETYLMURAMOYLALANINE--D-GLUTAMATE LIGASE"/>
    <property type="match status" value="1"/>
</dbReference>
<feature type="domain" description="Mur ligase central" evidence="10">
    <location>
        <begin position="129"/>
        <end position="306"/>
    </location>
</feature>
<keyword evidence="9" id="KW-0573">Peptidoglycan synthesis</keyword>
<comment type="catalytic activity">
    <reaction evidence="9">
        <text>UDP-N-acetyl-alpha-D-muramoyl-L-alanine + D-glutamate + ATP = UDP-N-acetyl-alpha-D-muramoyl-L-alanyl-D-glutamate + ADP + phosphate + H(+)</text>
        <dbReference type="Rhea" id="RHEA:16429"/>
        <dbReference type="ChEBI" id="CHEBI:15378"/>
        <dbReference type="ChEBI" id="CHEBI:29986"/>
        <dbReference type="ChEBI" id="CHEBI:30616"/>
        <dbReference type="ChEBI" id="CHEBI:43474"/>
        <dbReference type="ChEBI" id="CHEBI:83898"/>
        <dbReference type="ChEBI" id="CHEBI:83900"/>
        <dbReference type="ChEBI" id="CHEBI:456216"/>
        <dbReference type="EC" id="6.3.2.9"/>
    </reaction>
</comment>
<dbReference type="Gene3D" id="3.40.50.720">
    <property type="entry name" value="NAD(P)-binding Rossmann-like Domain"/>
    <property type="match status" value="1"/>
</dbReference>
<dbReference type="GO" id="GO:0051301">
    <property type="term" value="P:cell division"/>
    <property type="evidence" value="ECO:0007669"/>
    <property type="project" value="UniProtKB-KW"/>
</dbReference>
<keyword evidence="9" id="KW-0133">Cell shape</keyword>
<dbReference type="PROSITE" id="PS01011">
    <property type="entry name" value="FOLYLPOLYGLU_SYNT_1"/>
    <property type="match status" value="1"/>
</dbReference>
<comment type="caution">
    <text evidence="11">The sequence shown here is derived from an EMBL/GenBank/DDBJ whole genome shotgun (WGS) entry which is preliminary data.</text>
</comment>
<comment type="pathway">
    <text evidence="2 9">Cell wall biogenesis; peptidoglycan biosynthesis.</text>
</comment>
<feature type="binding site" evidence="9">
    <location>
        <begin position="131"/>
        <end position="137"/>
    </location>
    <ligand>
        <name>ATP</name>
        <dbReference type="ChEBI" id="CHEBI:30616"/>
    </ligand>
</feature>
<dbReference type="UniPathway" id="UPA00219"/>
<dbReference type="InterPro" id="IPR005762">
    <property type="entry name" value="MurD"/>
</dbReference>
<dbReference type="NCBIfam" id="TIGR01087">
    <property type="entry name" value="murD"/>
    <property type="match status" value="1"/>
</dbReference>
<evidence type="ECO:0000256" key="2">
    <source>
        <dbReference type="ARBA" id="ARBA00004752"/>
    </source>
</evidence>
<evidence type="ECO:0000256" key="3">
    <source>
        <dbReference type="ARBA" id="ARBA00022490"/>
    </source>
</evidence>
<gene>
    <name evidence="9" type="primary">murD</name>
    <name evidence="11" type="ORF">HNQ68_002478</name>
</gene>
<dbReference type="SUPFAM" id="SSF53244">
    <property type="entry name" value="MurD-like peptide ligases, peptide-binding domain"/>
    <property type="match status" value="1"/>
</dbReference>
<dbReference type="GO" id="GO:0005524">
    <property type="term" value="F:ATP binding"/>
    <property type="evidence" value="ECO:0007669"/>
    <property type="project" value="UniProtKB-UniRule"/>
</dbReference>
<evidence type="ECO:0000256" key="5">
    <source>
        <dbReference type="ARBA" id="ARBA00022618"/>
    </source>
</evidence>
<keyword evidence="8 9" id="KW-0131">Cell cycle</keyword>
<dbReference type="Proteomes" id="UP000531231">
    <property type="component" value="Unassembled WGS sequence"/>
</dbReference>
<evidence type="ECO:0000256" key="1">
    <source>
        <dbReference type="ARBA" id="ARBA00004496"/>
    </source>
</evidence>
<dbReference type="GO" id="GO:0071555">
    <property type="term" value="P:cell wall organization"/>
    <property type="evidence" value="ECO:0007669"/>
    <property type="project" value="UniProtKB-KW"/>
</dbReference>
<dbReference type="HAMAP" id="MF_00639">
    <property type="entry name" value="MurD"/>
    <property type="match status" value="1"/>
</dbReference>
<dbReference type="GO" id="GO:0008764">
    <property type="term" value="F:UDP-N-acetylmuramoylalanine-D-glutamate ligase activity"/>
    <property type="evidence" value="ECO:0007669"/>
    <property type="project" value="UniProtKB-UniRule"/>
</dbReference>